<dbReference type="EMBL" id="AP025292">
    <property type="protein sequence ID" value="BDC99291.1"/>
    <property type="molecule type" value="Genomic_DNA"/>
</dbReference>
<evidence type="ECO:0008006" key="3">
    <source>
        <dbReference type="Google" id="ProtNLM"/>
    </source>
</evidence>
<protein>
    <recommendedName>
        <fullName evidence="3">Glycosyltransferase 2-like domain-containing protein</fullName>
    </recommendedName>
</protein>
<keyword evidence="2" id="KW-1185">Reference proteome</keyword>
<gene>
    <name evidence="1" type="ORF">PEPS_15720</name>
</gene>
<dbReference type="RefSeq" id="WP_338396712.1">
    <property type="nucleotide sequence ID" value="NZ_AP025292.1"/>
</dbReference>
<dbReference type="Proteomes" id="UP001354989">
    <property type="component" value="Chromosome"/>
</dbReference>
<reference evidence="1 2" key="1">
    <citation type="submission" date="2021-12" db="EMBL/GenBank/DDBJ databases">
        <title>Genome sequencing of bacteria with rrn-lacking chromosome and rrn-plasmid.</title>
        <authorList>
            <person name="Anda M."/>
            <person name="Iwasaki W."/>
        </authorList>
    </citation>
    <scope>NUCLEOTIDE SEQUENCE [LARGE SCALE GENOMIC DNA]</scope>
    <source>
        <strain evidence="1 2">NBRC 101262</strain>
    </source>
</reference>
<dbReference type="InterPro" id="IPR029044">
    <property type="entry name" value="Nucleotide-diphossugar_trans"/>
</dbReference>
<evidence type="ECO:0000313" key="1">
    <source>
        <dbReference type="EMBL" id="BDC99291.1"/>
    </source>
</evidence>
<organism evidence="1 2">
    <name type="scientific">Persicobacter psychrovividus</name>
    <dbReference type="NCBI Taxonomy" id="387638"/>
    <lineage>
        <taxon>Bacteria</taxon>
        <taxon>Pseudomonadati</taxon>
        <taxon>Bacteroidota</taxon>
        <taxon>Cytophagia</taxon>
        <taxon>Cytophagales</taxon>
        <taxon>Persicobacteraceae</taxon>
        <taxon>Persicobacter</taxon>
    </lineage>
</organism>
<dbReference type="Gene3D" id="3.90.550.10">
    <property type="entry name" value="Spore Coat Polysaccharide Biosynthesis Protein SpsA, Chain A"/>
    <property type="match status" value="1"/>
</dbReference>
<accession>A0ABM7VEB3</accession>
<proteinExistence type="predicted"/>
<evidence type="ECO:0000313" key="2">
    <source>
        <dbReference type="Proteomes" id="UP001354989"/>
    </source>
</evidence>
<name>A0ABM7VEB3_9BACT</name>
<dbReference type="SUPFAM" id="SSF53448">
    <property type="entry name" value="Nucleotide-diphospho-sugar transferases"/>
    <property type="match status" value="1"/>
</dbReference>
<sequence>MNTYQQRYAYPTRYINDAIDHAVSQIVVIPCFKETALIQTLNALHRCSPTQGMTEVIVVINESESADSEATAINRQCLAEAQKWAQKNPFSWLKFHFVYVNDLPRKHAGVGLARKIGMDEAAWRLEQINKPKAPIICFDADSQCSENYLQEIEDYFSRYPKTKGASIHFEHPLSGDFPKEWYEAIEIYELHLRYYVNGLRYANFPFAYETIGSSMVVRADIYQKQGGMNRRKAGEDFYFLHKIIPHGDFADITGCMVIPSPRPSDRVPFGTGKAVGDFLASGETQSMVSYNPAIFTILKAFIHQAADFYRKPYEEVIQQLDDDSVAFLEHLNFKEDLQKILKNSPNANIYKQRFFQWFDGFRCLKYVHFLRDQRAYKNIDLREGAHELAQTFKMSPDTKANLLHLFREWDKKSHYLPDLSSWE</sequence>